<protein>
    <submittedName>
        <fullName evidence="3">Protein containing General secretory system II, protein E</fullName>
    </submittedName>
</protein>
<sequence length="233" mass="24743">MSTTAPPVPLGERLVARQVLSAEALDTALRQQRSHQVRLGELLVAEGLVPEEEVWRDLAERWDVPLVDLGAMEISSPGAAGLAPADAVRLGVVPFKQRDGVVWIAAADPTDDGVRDFITARSRLPLRWFAATPTAVRAAQLSLFGGQLAAAAVTALQDRHPEASAERQLSPRQARIALSAVALAVAALIIWRGAVLIAAMSLVVVMYAVWLAFRTHVIVRGARAGSGEDVASA</sequence>
<reference evidence="3" key="1">
    <citation type="submission" date="2013-08" db="EMBL/GenBank/DDBJ databases">
        <authorList>
            <person name="Mendez C."/>
            <person name="Richter M."/>
            <person name="Ferrer M."/>
            <person name="Sanchez J."/>
        </authorList>
    </citation>
    <scope>NUCLEOTIDE SEQUENCE</scope>
</reference>
<organism evidence="3">
    <name type="scientific">mine drainage metagenome</name>
    <dbReference type="NCBI Taxonomy" id="410659"/>
    <lineage>
        <taxon>unclassified sequences</taxon>
        <taxon>metagenomes</taxon>
        <taxon>ecological metagenomes</taxon>
    </lineage>
</organism>
<dbReference type="InterPro" id="IPR007831">
    <property type="entry name" value="T2SS_GspE_N"/>
</dbReference>
<reference evidence="3" key="2">
    <citation type="journal article" date="2014" name="ISME J.">
        <title>Microbial stratification in low pH oxic and suboxic macroscopic growths along an acid mine drainage.</title>
        <authorList>
            <person name="Mendez-Garcia C."/>
            <person name="Mesa V."/>
            <person name="Sprenger R.R."/>
            <person name="Richter M."/>
            <person name="Diez M.S."/>
            <person name="Solano J."/>
            <person name="Bargiela R."/>
            <person name="Golyshina O.V."/>
            <person name="Manteca A."/>
            <person name="Ramos J.L."/>
            <person name="Gallego J.R."/>
            <person name="Llorente I."/>
            <person name="Martins Dos Santos V.A."/>
            <person name="Jensen O.N."/>
            <person name="Pelaez A.I."/>
            <person name="Sanchez J."/>
            <person name="Ferrer M."/>
        </authorList>
    </citation>
    <scope>NUCLEOTIDE SEQUENCE</scope>
</reference>
<dbReference type="EMBL" id="AUZY01007213">
    <property type="protein sequence ID" value="EQD50713.1"/>
    <property type="molecule type" value="Genomic_DNA"/>
</dbReference>
<dbReference type="Gene3D" id="3.30.300.160">
    <property type="entry name" value="Type II secretion system, protein E, N-terminal domain"/>
    <property type="match status" value="1"/>
</dbReference>
<evidence type="ECO:0000259" key="2">
    <source>
        <dbReference type="Pfam" id="PF05157"/>
    </source>
</evidence>
<accession>T1A1A0</accession>
<proteinExistence type="predicted"/>
<dbReference type="Pfam" id="PF05157">
    <property type="entry name" value="MshEN"/>
    <property type="match status" value="1"/>
</dbReference>
<dbReference type="AlphaFoldDB" id="T1A1A0"/>
<feature type="transmembrane region" description="Helical" evidence="1">
    <location>
        <begin position="197"/>
        <end position="213"/>
    </location>
</feature>
<gene>
    <name evidence="3" type="ORF">B1B_11142</name>
</gene>
<name>T1A1A0_9ZZZZ</name>
<keyword evidence="1" id="KW-1133">Transmembrane helix</keyword>
<keyword evidence="1" id="KW-0472">Membrane</keyword>
<dbReference type="InterPro" id="IPR037257">
    <property type="entry name" value="T2SS_E_N_sf"/>
</dbReference>
<feature type="non-terminal residue" evidence="3">
    <location>
        <position position="233"/>
    </location>
</feature>
<dbReference type="SUPFAM" id="SSF160246">
    <property type="entry name" value="EspE N-terminal domain-like"/>
    <property type="match status" value="1"/>
</dbReference>
<feature type="domain" description="Type II secretion system protein GspE N-terminal" evidence="2">
    <location>
        <begin position="62"/>
        <end position="148"/>
    </location>
</feature>
<comment type="caution">
    <text evidence="3">The sequence shown here is derived from an EMBL/GenBank/DDBJ whole genome shotgun (WGS) entry which is preliminary data.</text>
</comment>
<evidence type="ECO:0000256" key="1">
    <source>
        <dbReference type="SAM" id="Phobius"/>
    </source>
</evidence>
<keyword evidence="1" id="KW-0812">Transmembrane</keyword>
<evidence type="ECO:0000313" key="3">
    <source>
        <dbReference type="EMBL" id="EQD50713.1"/>
    </source>
</evidence>